<dbReference type="SUPFAM" id="SSF103473">
    <property type="entry name" value="MFS general substrate transporter"/>
    <property type="match status" value="1"/>
</dbReference>
<evidence type="ECO:0000256" key="6">
    <source>
        <dbReference type="SAM" id="Phobius"/>
    </source>
</evidence>
<feature type="transmembrane region" description="Helical" evidence="6">
    <location>
        <begin position="63"/>
        <end position="89"/>
    </location>
</feature>
<feature type="transmembrane region" description="Helical" evidence="6">
    <location>
        <begin position="150"/>
        <end position="170"/>
    </location>
</feature>
<evidence type="ECO:0000256" key="1">
    <source>
        <dbReference type="ARBA" id="ARBA00004651"/>
    </source>
</evidence>
<dbReference type="PROSITE" id="PS50850">
    <property type="entry name" value="MFS"/>
    <property type="match status" value="1"/>
</dbReference>
<evidence type="ECO:0000256" key="3">
    <source>
        <dbReference type="ARBA" id="ARBA00022692"/>
    </source>
</evidence>
<dbReference type="InterPro" id="IPR020846">
    <property type="entry name" value="MFS_dom"/>
</dbReference>
<accession>A0ABX1E536</accession>
<dbReference type="InterPro" id="IPR011701">
    <property type="entry name" value="MFS"/>
</dbReference>
<gene>
    <name evidence="8" type="ORF">HEQ75_04140</name>
</gene>
<name>A0ABX1E536_9PROT</name>
<keyword evidence="2" id="KW-1003">Cell membrane</keyword>
<evidence type="ECO:0000313" key="9">
    <source>
        <dbReference type="Proteomes" id="UP000787635"/>
    </source>
</evidence>
<evidence type="ECO:0000256" key="4">
    <source>
        <dbReference type="ARBA" id="ARBA00022989"/>
    </source>
</evidence>
<dbReference type="InterPro" id="IPR050189">
    <property type="entry name" value="MFS_Efflux_Transporters"/>
</dbReference>
<keyword evidence="4 6" id="KW-1133">Transmembrane helix</keyword>
<dbReference type="Proteomes" id="UP000787635">
    <property type="component" value="Unassembled WGS sequence"/>
</dbReference>
<keyword evidence="5 6" id="KW-0472">Membrane</keyword>
<protein>
    <submittedName>
        <fullName evidence="8">MFS transporter</fullName>
    </submittedName>
</protein>
<comment type="caution">
    <text evidence="8">The sequence shown here is derived from an EMBL/GenBank/DDBJ whole genome shotgun (WGS) entry which is preliminary data.</text>
</comment>
<feature type="transmembrane region" description="Helical" evidence="6">
    <location>
        <begin position="120"/>
        <end position="138"/>
    </location>
</feature>
<feature type="transmembrane region" description="Helical" evidence="6">
    <location>
        <begin position="348"/>
        <end position="367"/>
    </location>
</feature>
<organism evidence="8 9">
    <name type="scientific">Falsiroseomonas selenitidurans</name>
    <dbReference type="NCBI Taxonomy" id="2716335"/>
    <lineage>
        <taxon>Bacteria</taxon>
        <taxon>Pseudomonadati</taxon>
        <taxon>Pseudomonadota</taxon>
        <taxon>Alphaproteobacteria</taxon>
        <taxon>Acetobacterales</taxon>
        <taxon>Roseomonadaceae</taxon>
        <taxon>Falsiroseomonas</taxon>
    </lineage>
</organism>
<reference evidence="8 9" key="1">
    <citation type="submission" date="2020-03" db="EMBL/GenBank/DDBJ databases">
        <title>Roseomonas selenitidurans sp. nov. isolated from urban soil.</title>
        <authorList>
            <person name="Liu H."/>
        </authorList>
    </citation>
    <scope>NUCLEOTIDE SEQUENCE [LARGE SCALE GENOMIC DNA]</scope>
    <source>
        <strain evidence="8 9">BU-1</strain>
    </source>
</reference>
<dbReference type="EMBL" id="JAAVNE010000004">
    <property type="protein sequence ID" value="NKC30040.1"/>
    <property type="molecule type" value="Genomic_DNA"/>
</dbReference>
<feature type="transmembrane region" description="Helical" evidence="6">
    <location>
        <begin position="287"/>
        <end position="309"/>
    </location>
</feature>
<dbReference type="RefSeq" id="WP_168027663.1">
    <property type="nucleotide sequence ID" value="NZ_JAAVNE010000004.1"/>
</dbReference>
<feature type="transmembrane region" description="Helical" evidence="6">
    <location>
        <begin position="33"/>
        <end position="56"/>
    </location>
</feature>
<keyword evidence="9" id="KW-1185">Reference proteome</keyword>
<comment type="subcellular location">
    <subcellularLocation>
        <location evidence="1">Cell membrane</location>
        <topology evidence="1">Multi-pass membrane protein</topology>
    </subcellularLocation>
</comment>
<feature type="transmembrane region" description="Helical" evidence="6">
    <location>
        <begin position="258"/>
        <end position="281"/>
    </location>
</feature>
<keyword evidence="3 6" id="KW-0812">Transmembrane</keyword>
<feature type="transmembrane region" description="Helical" evidence="6">
    <location>
        <begin position="95"/>
        <end position="113"/>
    </location>
</feature>
<dbReference type="Gene3D" id="1.20.1250.20">
    <property type="entry name" value="MFS general substrate transporter like domains"/>
    <property type="match status" value="1"/>
</dbReference>
<feature type="transmembrane region" description="Helical" evidence="6">
    <location>
        <begin position="316"/>
        <end position="336"/>
    </location>
</feature>
<feature type="transmembrane region" description="Helical" evidence="6">
    <location>
        <begin position="224"/>
        <end position="246"/>
    </location>
</feature>
<dbReference type="PANTHER" id="PTHR43124">
    <property type="entry name" value="PURINE EFFLUX PUMP PBUE"/>
    <property type="match status" value="1"/>
</dbReference>
<evidence type="ECO:0000259" key="7">
    <source>
        <dbReference type="PROSITE" id="PS50850"/>
    </source>
</evidence>
<dbReference type="InterPro" id="IPR036259">
    <property type="entry name" value="MFS_trans_sf"/>
</dbReference>
<feature type="transmembrane region" description="Helical" evidence="6">
    <location>
        <begin position="198"/>
        <end position="218"/>
    </location>
</feature>
<sequence length="372" mass="35884">MLAGGILGAAQIGKVPAAMTTIGAEFGLGLTGAALLVSLFALMAAIGGLGIGLAAARIGPRRALLAGLALGTLAALAAALAPTAPLLLLARVAEGAGFLLLVVAAPGLVSASVAPRDRGLAMGLWGTYMPAGIALGLLSAPLVEAQGWRAAWMALALLLGLAALLCWLLVPAAPAGSAAPAAPIAAQLRALMAARRPLRIATAFATYNALYFGIAAFLPARLEALGAATGGAGAAAALAALANAGGNLAAGLLMRRGAAPAGLAMAGALGMAVCGSAVYLVPLPAAVVVLAIAACGIGGLLPASCFALLPRSVPDAALVAPAVGLVMQGNNLAQLLAPPLIGALAGQAWALAALPMLLAGLAATLAGRSLRR</sequence>
<evidence type="ECO:0000313" key="8">
    <source>
        <dbReference type="EMBL" id="NKC30040.1"/>
    </source>
</evidence>
<dbReference type="PANTHER" id="PTHR43124:SF3">
    <property type="entry name" value="CHLORAMPHENICOL EFFLUX PUMP RV0191"/>
    <property type="match status" value="1"/>
</dbReference>
<proteinExistence type="predicted"/>
<dbReference type="Pfam" id="PF07690">
    <property type="entry name" value="MFS_1"/>
    <property type="match status" value="1"/>
</dbReference>
<evidence type="ECO:0000256" key="5">
    <source>
        <dbReference type="ARBA" id="ARBA00023136"/>
    </source>
</evidence>
<feature type="domain" description="Major facilitator superfamily (MFS) profile" evidence="7">
    <location>
        <begin position="1"/>
        <end position="371"/>
    </location>
</feature>
<evidence type="ECO:0000256" key="2">
    <source>
        <dbReference type="ARBA" id="ARBA00022475"/>
    </source>
</evidence>